<dbReference type="Proteomes" id="UP000275846">
    <property type="component" value="Unassembled WGS sequence"/>
</dbReference>
<organism evidence="4">
    <name type="scientific">Schistocephalus solidus</name>
    <name type="common">Tapeworm</name>
    <dbReference type="NCBI Taxonomy" id="70667"/>
    <lineage>
        <taxon>Eukaryota</taxon>
        <taxon>Metazoa</taxon>
        <taxon>Spiralia</taxon>
        <taxon>Lophotrochozoa</taxon>
        <taxon>Platyhelminthes</taxon>
        <taxon>Cestoda</taxon>
        <taxon>Eucestoda</taxon>
        <taxon>Diphyllobothriidea</taxon>
        <taxon>Diphyllobothriidae</taxon>
        <taxon>Schistocephalus</taxon>
    </lineage>
</organism>
<dbReference type="WBParaSite" id="SSLN_0001827501-mRNA-1">
    <property type="protein sequence ID" value="SSLN_0001827501-mRNA-1"/>
    <property type="gene ID" value="SSLN_0001827501"/>
</dbReference>
<proteinExistence type="predicted"/>
<dbReference type="EMBL" id="UYSU01042790">
    <property type="protein sequence ID" value="VDM03993.1"/>
    <property type="molecule type" value="Genomic_DNA"/>
</dbReference>
<keyword evidence="3" id="KW-1185">Reference proteome</keyword>
<evidence type="ECO:0000259" key="1">
    <source>
        <dbReference type="Pfam" id="PF00078"/>
    </source>
</evidence>
<dbReference type="Pfam" id="PF00078">
    <property type="entry name" value="RVT_1"/>
    <property type="match status" value="1"/>
</dbReference>
<feature type="domain" description="Reverse transcriptase" evidence="1">
    <location>
        <begin position="70"/>
        <end position="198"/>
    </location>
</feature>
<evidence type="ECO:0000313" key="4">
    <source>
        <dbReference type="WBParaSite" id="SSLN_0001827501-mRNA-1"/>
    </source>
</evidence>
<accession>A0A183TMA9</accession>
<name>A0A183TMA9_SCHSO</name>
<dbReference type="STRING" id="70667.A0A183TMA9"/>
<protein>
    <submittedName>
        <fullName evidence="4">Reverse transcriptase domain-containing protein</fullName>
    </submittedName>
</protein>
<gene>
    <name evidence="2" type="ORF">SSLN_LOCUS17607</name>
</gene>
<evidence type="ECO:0000313" key="2">
    <source>
        <dbReference type="EMBL" id="VDM03993.1"/>
    </source>
</evidence>
<dbReference type="InterPro" id="IPR000477">
    <property type="entry name" value="RT_dom"/>
</dbReference>
<reference evidence="2 3" key="2">
    <citation type="submission" date="2018-11" db="EMBL/GenBank/DDBJ databases">
        <authorList>
            <consortium name="Pathogen Informatics"/>
        </authorList>
    </citation>
    <scope>NUCLEOTIDE SEQUENCE [LARGE SCALE GENOMIC DNA]</scope>
    <source>
        <strain evidence="2 3">NST_G2</strain>
    </source>
</reference>
<evidence type="ECO:0000313" key="3">
    <source>
        <dbReference type="Proteomes" id="UP000275846"/>
    </source>
</evidence>
<dbReference type="OrthoDB" id="6288414at2759"/>
<reference evidence="4" key="1">
    <citation type="submission" date="2016-06" db="UniProtKB">
        <authorList>
            <consortium name="WormBaseParasite"/>
        </authorList>
    </citation>
    <scope>IDENTIFICATION</scope>
</reference>
<sequence>MLLITVGVYQHSREQETEQAGRQYAALLHSIGHCEFFGYRPVVIDARRHPVMQLTHHLHPLLNNTCILGTEVQCQRVFRQGDLFSPLIFNCALSKAIAYSDRRLSFDVAGTTVDSIAYADDLFLFAESPLHLQQRLYGLANGISLAGMVLNAAKCASFYVQALGKEKSACLRPCEDSIRGSVLHSLGPLDTFKYLGVPFSYRERFAVGHRPILAVKLDELSRAPLKPQQSFSLRKRHLPPKVLHELILGAVHRKTLYPLNTQLQQNVRRWLRFPSDTPTALLNAPVNDSGLGVPCLTLLVPFAKRRHLDSVLACTEPAVRAAATVPSAFFGLRLAAQPVRLGHSVLASKEDVRTY</sequence>
<dbReference type="AlphaFoldDB" id="A0A183TMA9"/>